<dbReference type="InterPro" id="IPR036028">
    <property type="entry name" value="SH3-like_dom_sf"/>
</dbReference>
<keyword evidence="3" id="KW-0326">Glycosidase</keyword>
<dbReference type="SMART" id="SM00287">
    <property type="entry name" value="SH3b"/>
    <property type="match status" value="6"/>
</dbReference>
<gene>
    <name evidence="5" type="ORF">St703_05690</name>
</gene>
<evidence type="ECO:0000313" key="6">
    <source>
        <dbReference type="Proteomes" id="UP000326951"/>
    </source>
</evidence>
<feature type="domain" description="SH3b" evidence="4">
    <location>
        <begin position="377"/>
        <end position="441"/>
    </location>
</feature>
<dbReference type="Pfam" id="PF01183">
    <property type="entry name" value="Glyco_hydro_25"/>
    <property type="match status" value="1"/>
</dbReference>
<evidence type="ECO:0000256" key="1">
    <source>
        <dbReference type="ARBA" id="ARBA00010646"/>
    </source>
</evidence>
<feature type="domain" description="SH3b" evidence="4">
    <location>
        <begin position="37"/>
        <end position="99"/>
    </location>
</feature>
<evidence type="ECO:0000256" key="3">
    <source>
        <dbReference type="ARBA" id="ARBA00023295"/>
    </source>
</evidence>
<feature type="domain" description="SH3b" evidence="4">
    <location>
        <begin position="297"/>
        <end position="359"/>
    </location>
</feature>
<dbReference type="Gene3D" id="3.20.20.80">
    <property type="entry name" value="Glycosidases"/>
    <property type="match status" value="1"/>
</dbReference>
<dbReference type="InterPro" id="IPR018077">
    <property type="entry name" value="Glyco_hydro_fam25_subgr"/>
</dbReference>
<dbReference type="InterPro" id="IPR003646">
    <property type="entry name" value="SH3-like_bac-type"/>
</dbReference>
<dbReference type="InterPro" id="IPR017853">
    <property type="entry name" value="GH"/>
</dbReference>
<dbReference type="Gene3D" id="2.30.30.40">
    <property type="entry name" value="SH3 Domains"/>
    <property type="match status" value="6"/>
</dbReference>
<evidence type="ECO:0000313" key="5">
    <source>
        <dbReference type="EMBL" id="BBN97864.1"/>
    </source>
</evidence>
<organism evidence="5 6">
    <name type="scientific">Sporolactobacillus terrae</name>
    <dbReference type="NCBI Taxonomy" id="269673"/>
    <lineage>
        <taxon>Bacteria</taxon>
        <taxon>Bacillati</taxon>
        <taxon>Bacillota</taxon>
        <taxon>Bacilli</taxon>
        <taxon>Bacillales</taxon>
        <taxon>Sporolactobacillaceae</taxon>
        <taxon>Sporolactobacillus</taxon>
    </lineage>
</organism>
<evidence type="ECO:0000259" key="4">
    <source>
        <dbReference type="PROSITE" id="PS51781"/>
    </source>
</evidence>
<reference evidence="5 6" key="1">
    <citation type="submission" date="2019-09" db="EMBL/GenBank/DDBJ databases">
        <title>Complete genome sequence of Sporolactobacillus terrae 70-3.</title>
        <authorList>
            <person name="Tanaka N."/>
            <person name="Shiwa Y."/>
            <person name="Fujita N."/>
            <person name="Tanasupawat S."/>
        </authorList>
    </citation>
    <scope>NUCLEOTIDE SEQUENCE [LARGE SCALE GENOMIC DNA]</scope>
    <source>
        <strain evidence="5 6">70-3</strain>
    </source>
</reference>
<sequence length="664" mass="76444">MRKNVSGSVIILLVLVFVIGSLLNPQSKSVKAASFKQYSAYITSYELRVRSKASNHFSVRKMLHLGDKVTVISKARQYTRVKYGRVTGYVQSRFLSRSKFRTYGAYITSYELRIRDKARAHFSTRKMLHMGNKVTVTGKWNQYTQVRYGKVTGYVQSRFLSRSKFRTYGAYITSYELRIRDKARAHFSTRKMLHMGNKVTVTGKWNQYTQVRYGKVTGYVQSRFLSRSKFRTYGAYITSYELRIRDKARAHFSTRKMLHMGNKVTVTGKWNQYTQVRYGKTVGYVQSKFLSRNQFKPYGAYVTSSELRLRNKPRAHFSVLKMLHSGNKVTVTGKWNQYSKVKYGSKVGYVQAKYLRVLRKVSYQVKLQPNRQTSFKAYAAYVTTNELNVRSSPTSAKSNKIALIKKNEKITVIGETGKWLKIKLSNGRVGYVSAGYIMKGTAPSKKPSVPPANTNSFRGVDISHWQSKIDFNAIKKEAGIRFVIVKATEGQTYRDSKFYDHVKHSQAAGLSTYAYHFLRADSTTEAVKEANFFVKTINGRISKNSYVFLDVEDVDGDPLTKDKRKLTEYINAFLNVLNQNGYHKFGVYTGFNFYYTRIDAAKLPNNTRLWIARYRYNREEGWDSTYKGLGMPADIWQFRSDGKIQGISGDVDINISYFTDALNL</sequence>
<dbReference type="PANTHER" id="PTHR34408:SF1">
    <property type="entry name" value="GLYCOSYL HYDROLASE FAMILY 19 DOMAIN-CONTAINING PROTEIN HI_1415"/>
    <property type="match status" value="1"/>
</dbReference>
<dbReference type="SMART" id="SM00641">
    <property type="entry name" value="Glyco_25"/>
    <property type="match status" value="1"/>
</dbReference>
<comment type="similarity">
    <text evidence="1">Belongs to the glycosyl hydrolase 25 family.</text>
</comment>
<dbReference type="Pfam" id="PF08239">
    <property type="entry name" value="SH3_3"/>
    <property type="match status" value="2"/>
</dbReference>
<dbReference type="PANTHER" id="PTHR34408">
    <property type="entry name" value="FAMILY PROTEIN, PUTATIVE-RELATED"/>
    <property type="match status" value="1"/>
</dbReference>
<dbReference type="SUPFAM" id="SSF50044">
    <property type="entry name" value="SH3-domain"/>
    <property type="match status" value="1"/>
</dbReference>
<proteinExistence type="inferred from homology"/>
<dbReference type="InterPro" id="IPR052354">
    <property type="entry name" value="Cell_Wall_Dynamics_Protein"/>
</dbReference>
<evidence type="ECO:0000256" key="2">
    <source>
        <dbReference type="ARBA" id="ARBA00022801"/>
    </source>
</evidence>
<name>A0A5K7WW42_9BACL</name>
<dbReference type="RefSeq" id="WP_152080221.1">
    <property type="nucleotide sequence ID" value="NZ_AP021853.1"/>
</dbReference>
<keyword evidence="2" id="KW-0378">Hydrolase</keyword>
<dbReference type="InterPro" id="IPR002053">
    <property type="entry name" value="Glyco_hydro_25"/>
</dbReference>
<accession>A0A5K7WW42</accession>
<dbReference type="EMBL" id="AP021853">
    <property type="protein sequence ID" value="BBN97864.1"/>
    <property type="molecule type" value="Genomic_DNA"/>
</dbReference>
<dbReference type="CDD" id="cd00599">
    <property type="entry name" value="GH25_muramidase"/>
    <property type="match status" value="1"/>
</dbReference>
<dbReference type="PROSITE" id="PS51781">
    <property type="entry name" value="SH3B"/>
    <property type="match status" value="3"/>
</dbReference>
<dbReference type="GO" id="GO:0009253">
    <property type="term" value="P:peptidoglycan catabolic process"/>
    <property type="evidence" value="ECO:0007669"/>
    <property type="project" value="InterPro"/>
</dbReference>
<dbReference type="AlphaFoldDB" id="A0A5K7WW42"/>
<dbReference type="PROSITE" id="PS51904">
    <property type="entry name" value="GLYCOSYL_HYDROL_F25_2"/>
    <property type="match status" value="1"/>
</dbReference>
<protein>
    <recommendedName>
        <fullName evidence="4">SH3b domain-containing protein</fullName>
    </recommendedName>
</protein>
<dbReference type="GO" id="GO:0016998">
    <property type="term" value="P:cell wall macromolecule catabolic process"/>
    <property type="evidence" value="ECO:0007669"/>
    <property type="project" value="InterPro"/>
</dbReference>
<dbReference type="SUPFAM" id="SSF51445">
    <property type="entry name" value="(Trans)glycosidases"/>
    <property type="match status" value="1"/>
</dbReference>
<dbReference type="Proteomes" id="UP000326951">
    <property type="component" value="Chromosome"/>
</dbReference>
<dbReference type="GO" id="GO:0003796">
    <property type="term" value="F:lysozyme activity"/>
    <property type="evidence" value="ECO:0007669"/>
    <property type="project" value="InterPro"/>
</dbReference>